<name>A0A7X1ZA07_9LACT</name>
<evidence type="ECO:0000313" key="5">
    <source>
        <dbReference type="EMBL" id="MQW40437.1"/>
    </source>
</evidence>
<feature type="domain" description="HTH lacI-type" evidence="4">
    <location>
        <begin position="3"/>
        <end position="57"/>
    </location>
</feature>
<proteinExistence type="predicted"/>
<keyword evidence="2 5" id="KW-0238">DNA-binding</keyword>
<dbReference type="OrthoDB" id="9788209at2"/>
<accession>A0A7X1ZA07</accession>
<dbReference type="GO" id="GO:0000976">
    <property type="term" value="F:transcription cis-regulatory region binding"/>
    <property type="evidence" value="ECO:0007669"/>
    <property type="project" value="TreeGrafter"/>
</dbReference>
<dbReference type="SUPFAM" id="SSF53822">
    <property type="entry name" value="Periplasmic binding protein-like I"/>
    <property type="match status" value="1"/>
</dbReference>
<organism evidence="5 6">
    <name type="scientific">Lactococcus hircilactis</name>
    <dbReference type="NCBI Taxonomy" id="1494462"/>
    <lineage>
        <taxon>Bacteria</taxon>
        <taxon>Bacillati</taxon>
        <taxon>Bacillota</taxon>
        <taxon>Bacilli</taxon>
        <taxon>Lactobacillales</taxon>
        <taxon>Streptococcaceae</taxon>
        <taxon>Lactococcus</taxon>
    </lineage>
</organism>
<dbReference type="InterPro" id="IPR028082">
    <property type="entry name" value="Peripla_BP_I"/>
</dbReference>
<dbReference type="InterPro" id="IPR010982">
    <property type="entry name" value="Lambda_DNA-bd_dom_sf"/>
</dbReference>
<dbReference type="CDD" id="cd01392">
    <property type="entry name" value="HTH_LacI"/>
    <property type="match status" value="1"/>
</dbReference>
<dbReference type="Gene3D" id="3.40.50.2300">
    <property type="match status" value="2"/>
</dbReference>
<dbReference type="InterPro" id="IPR046335">
    <property type="entry name" value="LacI/GalR-like_sensor"/>
</dbReference>
<keyword evidence="3" id="KW-0804">Transcription</keyword>
<dbReference type="EMBL" id="WITJ01000019">
    <property type="protein sequence ID" value="MQW40437.1"/>
    <property type="molecule type" value="Genomic_DNA"/>
</dbReference>
<reference evidence="5 6" key="1">
    <citation type="submission" date="2019-10" db="EMBL/GenBank/DDBJ databases">
        <authorList>
            <person name="Dong K."/>
        </authorList>
    </citation>
    <scope>NUCLEOTIDE SEQUENCE [LARGE SCALE GENOMIC DNA]</scope>
    <source>
        <strain evidence="5 6">DSM 28960</strain>
    </source>
</reference>
<dbReference type="PRINTS" id="PR00036">
    <property type="entry name" value="HTHLACI"/>
</dbReference>
<dbReference type="SMART" id="SM00354">
    <property type="entry name" value="HTH_LACI"/>
    <property type="match status" value="1"/>
</dbReference>
<evidence type="ECO:0000256" key="1">
    <source>
        <dbReference type="ARBA" id="ARBA00023015"/>
    </source>
</evidence>
<keyword evidence="1" id="KW-0805">Transcription regulation</keyword>
<dbReference type="RefSeq" id="WP_153497071.1">
    <property type="nucleotide sequence ID" value="NZ_CAXYUY010000036.1"/>
</dbReference>
<evidence type="ECO:0000256" key="3">
    <source>
        <dbReference type="ARBA" id="ARBA00023163"/>
    </source>
</evidence>
<dbReference type="PANTHER" id="PTHR30146:SF109">
    <property type="entry name" value="HTH-TYPE TRANSCRIPTIONAL REGULATOR GALS"/>
    <property type="match status" value="1"/>
</dbReference>
<dbReference type="PANTHER" id="PTHR30146">
    <property type="entry name" value="LACI-RELATED TRANSCRIPTIONAL REPRESSOR"/>
    <property type="match status" value="1"/>
</dbReference>
<dbReference type="GO" id="GO:0003700">
    <property type="term" value="F:DNA-binding transcription factor activity"/>
    <property type="evidence" value="ECO:0007669"/>
    <property type="project" value="TreeGrafter"/>
</dbReference>
<evidence type="ECO:0000256" key="2">
    <source>
        <dbReference type="ARBA" id="ARBA00023125"/>
    </source>
</evidence>
<dbReference type="Gene3D" id="1.10.260.40">
    <property type="entry name" value="lambda repressor-like DNA-binding domains"/>
    <property type="match status" value="1"/>
</dbReference>
<dbReference type="Pfam" id="PF13377">
    <property type="entry name" value="Peripla_BP_3"/>
    <property type="match status" value="1"/>
</dbReference>
<comment type="caution">
    <text evidence="5">The sequence shown here is derived from an EMBL/GenBank/DDBJ whole genome shotgun (WGS) entry which is preliminary data.</text>
</comment>
<dbReference type="Proteomes" id="UP000439550">
    <property type="component" value="Unassembled WGS sequence"/>
</dbReference>
<dbReference type="AlphaFoldDB" id="A0A7X1ZA07"/>
<evidence type="ECO:0000259" key="4">
    <source>
        <dbReference type="PROSITE" id="PS50932"/>
    </source>
</evidence>
<keyword evidence="6" id="KW-1185">Reference proteome</keyword>
<dbReference type="PROSITE" id="PS50932">
    <property type="entry name" value="HTH_LACI_2"/>
    <property type="match status" value="1"/>
</dbReference>
<gene>
    <name evidence="5" type="ORF">GHI93_10960</name>
</gene>
<dbReference type="Pfam" id="PF00356">
    <property type="entry name" value="LacI"/>
    <property type="match status" value="1"/>
</dbReference>
<dbReference type="InterPro" id="IPR000843">
    <property type="entry name" value="HTH_LacI"/>
</dbReference>
<protein>
    <submittedName>
        <fullName evidence="5">LacI family DNA-binding transcriptional regulator</fullName>
    </submittedName>
</protein>
<dbReference type="SUPFAM" id="SSF47413">
    <property type="entry name" value="lambda repressor-like DNA-binding domains"/>
    <property type="match status" value="1"/>
</dbReference>
<sequence length="323" mass="35688">MAVTIKDVAKKAGVNASTVSRVIKDSSQISDRTKTIVRKAMAELGYTRNAAAQILASGKTNTIGVVFPPVDNKSSQPFFMKILTAINETARESNVSIAIATGHTQKELKKQVQLMYSERRVDGFIVLYAGKTDSVREYLFGNNIPYVLVGTPSEHQNEITHVDNDNKLLGHEAVRHLAQLGHKNIAFVTDTKEGEVFAERFQGFNEEMMSRGLTSSLLKFGQNFSIGKATALIVIDDVLSLRVLERLKAQNLSVPDDISLITFNNSIFGTIMHPFLTTFDINVTRLGAASVGKFLDLLNSTSHYHEKTVIPFELILRESTKAK</sequence>
<evidence type="ECO:0000313" key="6">
    <source>
        <dbReference type="Proteomes" id="UP000439550"/>
    </source>
</evidence>